<keyword evidence="4" id="KW-0963">Cytoplasm</keyword>
<comment type="subunit">
    <text evidence="6">Component of the RNA exosome complex. Specifically part of the catalytically inactive RNA exosome core complex (Exo-9) which may associate with the catalytic subunits RRP6 and DIS3 in cytoplasmic- and nuclear-specific RNA exosome complex forms. Exo-9 is formed by a hexameric base ring of RNase PH domain-containing subunits and a cap ring consisting of CSL4, RRP4 and RRP40.</text>
</comment>
<evidence type="ECO:0000256" key="3">
    <source>
        <dbReference type="ARBA" id="ARBA00006678"/>
    </source>
</evidence>
<dbReference type="GO" id="GO:0016075">
    <property type="term" value="P:rRNA catabolic process"/>
    <property type="evidence" value="ECO:0007669"/>
    <property type="project" value="TreeGrafter"/>
</dbReference>
<evidence type="ECO:0000259" key="9">
    <source>
        <dbReference type="PROSITE" id="PS50879"/>
    </source>
</evidence>
<dbReference type="AlphaFoldDB" id="A0A8H7M1W4"/>
<dbReference type="GO" id="GO:0004523">
    <property type="term" value="F:RNA-DNA hybrid ribonuclease activity"/>
    <property type="evidence" value="ECO:0007669"/>
    <property type="project" value="InterPro"/>
</dbReference>
<dbReference type="CDD" id="cd11370">
    <property type="entry name" value="RNase_PH_RRP41"/>
    <property type="match status" value="1"/>
</dbReference>
<dbReference type="Pfam" id="PF03725">
    <property type="entry name" value="RNase_PH_C"/>
    <property type="match status" value="1"/>
</dbReference>
<dbReference type="SUPFAM" id="SSF54211">
    <property type="entry name" value="Ribosomal protein S5 domain 2-like"/>
    <property type="match status" value="1"/>
</dbReference>
<dbReference type="Pfam" id="PF00075">
    <property type="entry name" value="RNase_H"/>
    <property type="match status" value="1"/>
</dbReference>
<dbReference type="GO" id="GO:0003723">
    <property type="term" value="F:RNA binding"/>
    <property type="evidence" value="ECO:0007669"/>
    <property type="project" value="TreeGrafter"/>
</dbReference>
<dbReference type="CDD" id="cd09276">
    <property type="entry name" value="Rnase_HI_RT_non_LTR"/>
    <property type="match status" value="1"/>
</dbReference>
<reference evidence="10" key="1">
    <citation type="submission" date="2020-09" db="EMBL/GenBank/DDBJ databases">
        <title>Comparative genome analyses of four rice-infecting Rhizoctonia solani isolates reveal extensive enrichment of homogalacturonan modification genes.</title>
        <authorList>
            <person name="Lee D.-Y."/>
            <person name="Jeon J."/>
            <person name="Kim K.-T."/>
            <person name="Cheong K."/>
            <person name="Song H."/>
            <person name="Choi G."/>
            <person name="Ko J."/>
            <person name="Opiyo S.O."/>
            <person name="Zuo S."/>
            <person name="Madhav S."/>
            <person name="Lee Y.-H."/>
            <person name="Wang G.-L."/>
        </authorList>
    </citation>
    <scope>NUCLEOTIDE SEQUENCE</scope>
    <source>
        <strain evidence="10">AG1-IA B2</strain>
    </source>
</reference>
<evidence type="ECO:0000256" key="6">
    <source>
        <dbReference type="ARBA" id="ARBA00063066"/>
    </source>
</evidence>
<sequence>MHGAPCFNPSPTHRFRGRTTTATELGLFHNPQPNPKSPIAFAASLSHPDIEFITPYLVHPSKPNNPWPDQLSIDEKSPSATKKAAAKVIQNEIEEAESNLNGILSTVSRTATPVHSTAQSHSIGPRANIYDAEMLGIALCLNRSVSIAEQVQAKRIIIYCDNQAAVKAISSLQRHPAQYAARIFHQHAQRFLEKDPNHHITVKWLPGHSKIAGNELADELAKGSETLQPTPVFNRTITWAKTMATKRTTRDWMKVWTEHTITRPDSGTFIPRPPALKLHPIFNRPTYPRNVQCRLVQFLTGHGFYGAYSARFHPHIDPQCSCGEPSQTPEHLLMFCPDTEEHRHIITEASPERSWEELFGTLPGLEAVSEFILKALRPLPYVLMTVPYALTAAPPPSLRHIAYHALMAPVPGLYGHPVLTTSLSRFSSLVFVSLSSRVEIINDGGYRADGRKARELRSITIELSPHPTADGSATVSHGLTTVNVCVFGPREAKNRSQTMHDKALINVEISEAAFSSSERRKRGRNDKRTLEFAASIRATFEPVVQVSIYPRSEIDIFVQVLQQDGGVLQTAINAATLALIDAGIALTDYVCACTAACIDTTGLLDLTNTEESDLPNLTLAVLPRSKRVTLVTMETRLHVERFDQIFKLALLAGDILHERMRAAIRERTGKLVQSMTVGGIAPAVENKEEASGDVEMYNPS</sequence>
<evidence type="ECO:0000313" key="11">
    <source>
        <dbReference type="Proteomes" id="UP000614334"/>
    </source>
</evidence>
<dbReference type="InterPro" id="IPR050080">
    <property type="entry name" value="RNase_PH"/>
</dbReference>
<dbReference type="InterPro" id="IPR012337">
    <property type="entry name" value="RNaseH-like_sf"/>
</dbReference>
<dbReference type="GO" id="GO:0005730">
    <property type="term" value="C:nucleolus"/>
    <property type="evidence" value="ECO:0007669"/>
    <property type="project" value="UniProtKB-SubCell"/>
</dbReference>
<dbReference type="FunFam" id="3.30.230.70:FF:000004">
    <property type="entry name" value="Exosome complex component Rrp41"/>
    <property type="match status" value="1"/>
</dbReference>
<keyword evidence="5" id="KW-0271">Exosome</keyword>
<evidence type="ECO:0000256" key="4">
    <source>
        <dbReference type="ARBA" id="ARBA00022490"/>
    </source>
</evidence>
<dbReference type="Pfam" id="PF01138">
    <property type="entry name" value="RNase_PH"/>
    <property type="match status" value="1"/>
</dbReference>
<dbReference type="InterPro" id="IPR001247">
    <property type="entry name" value="ExoRNase_PH_dom1"/>
</dbReference>
<comment type="caution">
    <text evidence="10">The sequence shown here is derived from an EMBL/GenBank/DDBJ whole genome shotgun (WGS) entry which is preliminary data.</text>
</comment>
<dbReference type="SUPFAM" id="SSF55666">
    <property type="entry name" value="Ribonuclease PH domain 2-like"/>
    <property type="match status" value="1"/>
</dbReference>
<accession>A0A8H7M1W4</accession>
<evidence type="ECO:0000256" key="5">
    <source>
        <dbReference type="ARBA" id="ARBA00022835"/>
    </source>
</evidence>
<feature type="domain" description="RNase H type-1" evidence="9">
    <location>
        <begin position="108"/>
        <end position="226"/>
    </location>
</feature>
<keyword evidence="8" id="KW-0175">Coiled coil</keyword>
<dbReference type="GO" id="GO:0000177">
    <property type="term" value="C:cytoplasmic exosome (RNase complex)"/>
    <property type="evidence" value="ECO:0007669"/>
    <property type="project" value="TreeGrafter"/>
</dbReference>
<dbReference type="InterPro" id="IPR002156">
    <property type="entry name" value="RNaseH_domain"/>
</dbReference>
<dbReference type="PANTHER" id="PTHR11953:SF0">
    <property type="entry name" value="EXOSOME COMPLEX COMPONENT RRP41"/>
    <property type="match status" value="1"/>
</dbReference>
<dbReference type="InterPro" id="IPR015847">
    <property type="entry name" value="ExoRNase_PH_dom2"/>
</dbReference>
<dbReference type="InterPro" id="IPR027408">
    <property type="entry name" value="PNPase/RNase_PH_dom_sf"/>
</dbReference>
<dbReference type="GO" id="GO:0000176">
    <property type="term" value="C:nuclear exosome (RNase complex)"/>
    <property type="evidence" value="ECO:0007669"/>
    <property type="project" value="TreeGrafter"/>
</dbReference>
<dbReference type="EMBL" id="JACYCF010000017">
    <property type="protein sequence ID" value="KAF8751576.1"/>
    <property type="molecule type" value="Genomic_DNA"/>
</dbReference>
<dbReference type="InterPro" id="IPR036345">
    <property type="entry name" value="ExoRNase_PH_dom2_sf"/>
</dbReference>
<comment type="subcellular location">
    <subcellularLocation>
        <location evidence="1">Cytoplasm</location>
    </subcellularLocation>
    <subcellularLocation>
        <location evidence="2">Nucleus</location>
        <location evidence="2">Nucleolus</location>
    </subcellularLocation>
</comment>
<dbReference type="InterPro" id="IPR036397">
    <property type="entry name" value="RNaseH_sf"/>
</dbReference>
<evidence type="ECO:0000256" key="7">
    <source>
        <dbReference type="ARBA" id="ARBA00077929"/>
    </source>
</evidence>
<gene>
    <name evidence="10" type="ORF">RHS01_08578</name>
</gene>
<proteinExistence type="inferred from homology"/>
<evidence type="ECO:0000256" key="2">
    <source>
        <dbReference type="ARBA" id="ARBA00004604"/>
    </source>
</evidence>
<dbReference type="SUPFAM" id="SSF53098">
    <property type="entry name" value="Ribonuclease H-like"/>
    <property type="match status" value="1"/>
</dbReference>
<dbReference type="Gene3D" id="3.30.420.10">
    <property type="entry name" value="Ribonuclease H-like superfamily/Ribonuclease H"/>
    <property type="match status" value="1"/>
</dbReference>
<dbReference type="PROSITE" id="PS50879">
    <property type="entry name" value="RNASE_H_1"/>
    <property type="match status" value="1"/>
</dbReference>
<dbReference type="PANTHER" id="PTHR11953">
    <property type="entry name" value="EXOSOME COMPLEX COMPONENT"/>
    <property type="match status" value="1"/>
</dbReference>
<dbReference type="GO" id="GO:0034475">
    <property type="term" value="P:U4 snRNA 3'-end processing"/>
    <property type="evidence" value="ECO:0007669"/>
    <property type="project" value="TreeGrafter"/>
</dbReference>
<evidence type="ECO:0000256" key="1">
    <source>
        <dbReference type="ARBA" id="ARBA00004496"/>
    </source>
</evidence>
<comment type="similarity">
    <text evidence="3">Belongs to the RNase PH family.</text>
</comment>
<dbReference type="Proteomes" id="UP000614334">
    <property type="component" value="Unassembled WGS sequence"/>
</dbReference>
<dbReference type="GO" id="GO:0071028">
    <property type="term" value="P:nuclear mRNA surveillance"/>
    <property type="evidence" value="ECO:0007669"/>
    <property type="project" value="TreeGrafter"/>
</dbReference>
<feature type="coiled-coil region" evidence="8">
    <location>
        <begin position="79"/>
        <end position="106"/>
    </location>
</feature>
<protein>
    <recommendedName>
        <fullName evidence="7">Ribosomal RNA-processing protein 41</fullName>
    </recommendedName>
</protein>
<organism evidence="10 11">
    <name type="scientific">Rhizoctonia solani</name>
    <dbReference type="NCBI Taxonomy" id="456999"/>
    <lineage>
        <taxon>Eukaryota</taxon>
        <taxon>Fungi</taxon>
        <taxon>Dikarya</taxon>
        <taxon>Basidiomycota</taxon>
        <taxon>Agaricomycotina</taxon>
        <taxon>Agaricomycetes</taxon>
        <taxon>Cantharellales</taxon>
        <taxon>Ceratobasidiaceae</taxon>
        <taxon>Rhizoctonia</taxon>
    </lineage>
</organism>
<name>A0A8H7M1W4_9AGAM</name>
<dbReference type="InterPro" id="IPR020568">
    <property type="entry name" value="Ribosomal_Su5_D2-typ_SF"/>
</dbReference>
<evidence type="ECO:0000256" key="8">
    <source>
        <dbReference type="SAM" id="Coils"/>
    </source>
</evidence>
<dbReference type="Gene3D" id="3.30.230.70">
    <property type="entry name" value="GHMP Kinase, N-terminal domain"/>
    <property type="match status" value="1"/>
</dbReference>
<dbReference type="GO" id="GO:0071051">
    <property type="term" value="P:poly(A)-dependent snoRNA 3'-end processing"/>
    <property type="evidence" value="ECO:0007669"/>
    <property type="project" value="TreeGrafter"/>
</dbReference>
<evidence type="ECO:0000313" key="10">
    <source>
        <dbReference type="EMBL" id="KAF8751576.1"/>
    </source>
</evidence>